<comment type="caution">
    <text evidence="8">The sequence shown here is derived from an EMBL/GenBank/DDBJ whole genome shotgun (WGS) entry which is preliminary data.</text>
</comment>
<sequence>MPGELKPDTLPVIATKTLPSALHLPDEALSPTTPSLVLLTSPPDATADPKVILYRLAPASTDLVWEWSPPPPPVPAPTGKLGGLGLKGKAKAQTNGGKVERVEWSPDGQAIAVVSSYPATSPTLTVLSVHAGQPIVPPLPLWNRSDKDGRCTHSSWQSVSLQPEARLEQWALRIIEQSPALPKIEKGNIAAAGVDGSGGGPSIGGARIGAAGPGGAGGGGGGVFGAKQAMLERERAKEAQRPLSMRDAASRFPTLLPSPDGLDEADDDSDPKVVASLKGRTGRTSGTPSREQGMEGTLSCVSNDKGVCELFLSGCVHLGAVDVGGRVLAVTGIPPQRADGAAWTACSVRLVAHYMDSSDSLAIRTISVPVPATLRTVVRHSTALRAVLEHAFEALQEARNLWDEARRIGKGWLQRLGDVSRPHGVKHSPATQLHLLLVTGRPTRSLHDFLASKLNERGLVKWEQAMAAALERLREVGWLSIVPALERSVLLLREMDAWARWPERFGDYGFDRVSTLKATSAAEAGIRSAARLQHEAEEEERCFKHFSAWLHYELEKVAAQEGSETRPAANFQPTPVSHYIQHCLPPTAVSLSPYLSFGLASAPLASNADLAAVNTWLSAMHDSPLPQDHWIDSFAGGNGDLSDTLKRVKQELRGQIDAERLDQALEAEARDAADAEEIAWAIRLPYAGLEGLDTSSPIDVERPTAHFARDEQLRDRDERPQPAFGGPSELAPRSLPALLYTIAQLSGAAFESAISRVTGQQSTLGDLSTGDVVRRPRTVRARIVTAADASLWLCSVAVAQNSGESAHPEVEPADRLLTRWARGAVHFSRRPLDPDAATAPMYATYSLPSNPAEAAVSVLAVAFKSDTEIVFAVTEEGPSKRGAAQCSEISLDDLAWAEQPEQVSPLLAAPTSHWNEYVSDHYLTIADPPATSQCHLHAGRRLPSLASFLPNRTPVGDRCRHIIGRRTSYRSIAGTHKGGEDVASIYASGRNTL</sequence>
<organism evidence="8 9">
    <name type="scientific">Rhodotorula taiwanensis</name>
    <dbReference type="NCBI Taxonomy" id="741276"/>
    <lineage>
        <taxon>Eukaryota</taxon>
        <taxon>Fungi</taxon>
        <taxon>Dikarya</taxon>
        <taxon>Basidiomycota</taxon>
        <taxon>Pucciniomycotina</taxon>
        <taxon>Microbotryomycetes</taxon>
        <taxon>Sporidiobolales</taxon>
        <taxon>Sporidiobolaceae</taxon>
        <taxon>Rhodotorula</taxon>
    </lineage>
</organism>
<evidence type="ECO:0000256" key="5">
    <source>
        <dbReference type="ARBA" id="ARBA00023306"/>
    </source>
</evidence>
<feature type="region of interest" description="Disordered" evidence="6">
    <location>
        <begin position="232"/>
        <end position="296"/>
    </location>
</feature>
<dbReference type="PANTHER" id="PTHR13260:SF0">
    <property type="entry name" value="ANAPHASE-PROMOTING COMPLEX SUBUNIT 4"/>
    <property type="match status" value="1"/>
</dbReference>
<proteinExistence type="predicted"/>
<accession>A0A2S5B3N4</accession>
<dbReference type="GO" id="GO:0031145">
    <property type="term" value="P:anaphase-promoting complex-dependent catabolic process"/>
    <property type="evidence" value="ECO:0007669"/>
    <property type="project" value="InterPro"/>
</dbReference>
<reference evidence="8 9" key="1">
    <citation type="journal article" date="2018" name="Front. Microbiol.">
        <title>Prospects for Fungal Bioremediation of Acidic Radioactive Waste Sites: Characterization and Genome Sequence of Rhodotorula taiwanensis MD1149.</title>
        <authorList>
            <person name="Tkavc R."/>
            <person name="Matrosova V.Y."/>
            <person name="Grichenko O.E."/>
            <person name="Gostincar C."/>
            <person name="Volpe R.P."/>
            <person name="Klimenkova P."/>
            <person name="Gaidamakova E.K."/>
            <person name="Zhou C.E."/>
            <person name="Stewart B.J."/>
            <person name="Lyman M.G."/>
            <person name="Malfatti S.A."/>
            <person name="Rubinfeld B."/>
            <person name="Courtot M."/>
            <person name="Singh J."/>
            <person name="Dalgard C.L."/>
            <person name="Hamilton T."/>
            <person name="Frey K.G."/>
            <person name="Gunde-Cimerman N."/>
            <person name="Dugan L."/>
            <person name="Daly M.J."/>
        </authorList>
    </citation>
    <scope>NUCLEOTIDE SEQUENCE [LARGE SCALE GENOMIC DNA]</scope>
    <source>
        <strain evidence="8 9">MD1149</strain>
    </source>
</reference>
<protein>
    <recommendedName>
        <fullName evidence="1">Anaphase-promoting complex subunit 4</fullName>
    </recommendedName>
</protein>
<dbReference type="AlphaFoldDB" id="A0A2S5B3N4"/>
<evidence type="ECO:0000313" key="8">
    <source>
        <dbReference type="EMBL" id="POY71387.1"/>
    </source>
</evidence>
<dbReference type="GO" id="GO:0051301">
    <property type="term" value="P:cell division"/>
    <property type="evidence" value="ECO:0007669"/>
    <property type="project" value="UniProtKB-KW"/>
</dbReference>
<dbReference type="GO" id="GO:0070979">
    <property type="term" value="P:protein K11-linked ubiquitination"/>
    <property type="evidence" value="ECO:0007669"/>
    <property type="project" value="TreeGrafter"/>
</dbReference>
<evidence type="ECO:0000256" key="1">
    <source>
        <dbReference type="ARBA" id="ARBA00016067"/>
    </source>
</evidence>
<keyword evidence="4" id="KW-0833">Ubl conjugation pathway</keyword>
<dbReference type="Pfam" id="PF12896">
    <property type="entry name" value="ANAPC4"/>
    <property type="match status" value="1"/>
</dbReference>
<dbReference type="PANTHER" id="PTHR13260">
    <property type="entry name" value="ANAPHASE PROMOTING COMPLEX SUBUNIT 4 APC4"/>
    <property type="match status" value="1"/>
</dbReference>
<evidence type="ECO:0000256" key="3">
    <source>
        <dbReference type="ARBA" id="ARBA00022776"/>
    </source>
</evidence>
<evidence type="ECO:0000256" key="6">
    <source>
        <dbReference type="SAM" id="MobiDB-lite"/>
    </source>
</evidence>
<dbReference type="InterPro" id="IPR024790">
    <property type="entry name" value="APC4_long_dom"/>
</dbReference>
<dbReference type="Proteomes" id="UP000237144">
    <property type="component" value="Unassembled WGS sequence"/>
</dbReference>
<evidence type="ECO:0000259" key="7">
    <source>
        <dbReference type="Pfam" id="PF12896"/>
    </source>
</evidence>
<gene>
    <name evidence="8" type="ORF">BMF94_5699</name>
</gene>
<evidence type="ECO:0000256" key="4">
    <source>
        <dbReference type="ARBA" id="ARBA00022786"/>
    </source>
</evidence>
<keyword evidence="9" id="KW-1185">Reference proteome</keyword>
<keyword evidence="5" id="KW-0131">Cell cycle</keyword>
<keyword evidence="2" id="KW-0132">Cell division</keyword>
<dbReference type="GO" id="GO:0005680">
    <property type="term" value="C:anaphase-promoting complex"/>
    <property type="evidence" value="ECO:0007669"/>
    <property type="project" value="InterPro"/>
</dbReference>
<keyword evidence="3" id="KW-0498">Mitosis</keyword>
<dbReference type="InterPro" id="IPR024789">
    <property type="entry name" value="APC4"/>
</dbReference>
<dbReference type="EMBL" id="PJQD01000085">
    <property type="protein sequence ID" value="POY71387.1"/>
    <property type="molecule type" value="Genomic_DNA"/>
</dbReference>
<dbReference type="OrthoDB" id="10259843at2759"/>
<name>A0A2S5B3N4_9BASI</name>
<feature type="domain" description="Anaphase-promoting complex subunit 4 long" evidence="7">
    <location>
        <begin position="372"/>
        <end position="558"/>
    </location>
</feature>
<dbReference type="GO" id="GO:0034399">
    <property type="term" value="C:nuclear periphery"/>
    <property type="evidence" value="ECO:0007669"/>
    <property type="project" value="TreeGrafter"/>
</dbReference>
<dbReference type="STRING" id="741276.A0A2S5B3N4"/>
<evidence type="ECO:0000256" key="2">
    <source>
        <dbReference type="ARBA" id="ARBA00022618"/>
    </source>
</evidence>
<evidence type="ECO:0000313" key="9">
    <source>
        <dbReference type="Proteomes" id="UP000237144"/>
    </source>
</evidence>